<dbReference type="EMBL" id="UGSG01000001">
    <property type="protein sequence ID" value="SUA81809.1"/>
    <property type="molecule type" value="Genomic_DNA"/>
</dbReference>
<evidence type="ECO:0000313" key="3">
    <source>
        <dbReference type="EMBL" id="SUA81809.1"/>
    </source>
</evidence>
<protein>
    <recommendedName>
        <fullName evidence="2">Dermonecrotic toxin N-terminal domain-containing protein</fullName>
    </recommendedName>
</protein>
<name>A0A378YZE5_9BURK</name>
<dbReference type="Proteomes" id="UP000254573">
    <property type="component" value="Unassembled WGS sequence"/>
</dbReference>
<dbReference type="CDD" id="cd20495">
    <property type="entry name" value="C58_PaToxP-like"/>
    <property type="match status" value="1"/>
</dbReference>
<feature type="domain" description="Dermonecrotic toxin N-terminal" evidence="2">
    <location>
        <begin position="817"/>
        <end position="1075"/>
    </location>
</feature>
<feature type="compositionally biased region" description="Basic residues" evidence="1">
    <location>
        <begin position="374"/>
        <end position="385"/>
    </location>
</feature>
<evidence type="ECO:0000313" key="4">
    <source>
        <dbReference type="Proteomes" id="UP000254573"/>
    </source>
</evidence>
<proteinExistence type="predicted"/>
<feature type="region of interest" description="Disordered" evidence="1">
    <location>
        <begin position="281"/>
        <end position="309"/>
    </location>
</feature>
<feature type="compositionally biased region" description="Polar residues" evidence="1">
    <location>
        <begin position="360"/>
        <end position="370"/>
    </location>
</feature>
<dbReference type="RefSeq" id="WP_147291624.1">
    <property type="nucleotide sequence ID" value="NZ_CP009553.3"/>
</dbReference>
<dbReference type="STRING" id="93220.A6P55_20235"/>
<feature type="region of interest" description="Disordered" evidence="1">
    <location>
        <begin position="359"/>
        <end position="393"/>
    </location>
</feature>
<feature type="compositionally biased region" description="Low complexity" evidence="1">
    <location>
        <begin position="765"/>
        <end position="776"/>
    </location>
</feature>
<dbReference type="InterPro" id="IPR046673">
    <property type="entry name" value="ToxA_N"/>
</dbReference>
<feature type="compositionally biased region" description="Low complexity" evidence="1">
    <location>
        <begin position="295"/>
        <end position="309"/>
    </location>
</feature>
<feature type="compositionally biased region" description="Basic and acidic residues" evidence="1">
    <location>
        <begin position="281"/>
        <end position="293"/>
    </location>
</feature>
<sequence length="1616" mass="176101">MPRLNACPTVVPLPVASDRSRDLALPGSTVAAHPADEVNGTDILRSLYITTPHTEVLRWKSALEDVYRAHAGIRTSLPLLLSDAPMDDIAQFLEGDIDQLVDALNTFPELSHDIAATWERALAARRPYETLEEIARRVTSTRNLRSIQRSFERAATRGISSDTHDVEAPGDRWVHRVRDAFRWCLLAGSGHDPRCDGHDLAPWAHPLAQTFSAGPPLLRLERHGAVGTLTGLLYAYAGVTQIVREIGCAEPLHVCQSRQFARDLRFADAFAMEQQRWRVDRAVPRSHAKDARAASDTASGPSSPESSGATGAMALREVIGNAVDACLATLADAAGQIGQQALAYDPLRFPAADAIAPASPTLSDARSSEATAAHRIRHASHHHPSSRTGGTWSAPWEASEAVQRITALAETQTERDDARRRVSETLAPMLNLRKLLHEGLVQRLAPGKTPFDPDALYLNRFRYFVRPIHLHLPAGTFARRGLLDSITLSEAASRFFAGSDRVHDTTLAYGIYTRNVTDHPYALPSDEFADLSVDGFVAAIGLSRARWEANLGAMATSSIDAAGLTSIYECARNALEQESVLAYNAGQLSIDGLTLAQIVAYAPSAAQRSDSLDSALSHVKGYGIAIEFPGQDSPVHPAGMFAISESPSTLTRHRQRVLMVVPGSEWPLREYASMDSLLADVARGNASRLYRELVRRLPLDAQHVGAAHPPGRITFQMWHGDILQMSVQTSVDVIRRDEARSDPHRLDDRRSEEWISWLAGTATDTSATSTHDASPAETGFPHRYPPEALKRGERLTVDLRTMQQVRQLGQLRLALSAALPDIDAGAGQYMANLVDRLAGVTIDASRVYLHIYRSGMSASGQPAMSAKRRLQCVETSSLQQLMTGLASGSRQATLPAHTVAMFSMDEHPVGARPMAIGQLTPATLLAAVDVNAFINRQCDLFDAFWSQQSHDIYRSLKGAFIIESFVQAQDGRLPAPAANIAQRIAGVSQSHTLDLDGIDTPLPPPAGIEIGWLRVGTAVSDIQIFADMRSGWRLVYAPGLLPGTMAAVETQGQLHHWLLSQIRDPDSRQRLAGAFTVVDRRNANEKGISAITTPDARFPPDGLETSIVPIRGDPFQAYSQTFRARAETESRPSGSLREVGGSLATLLHWMATTNFVTGMGTFMRAPLPGMTPLHLALSMGNLFIGATSLAFEDSRIREAAVNSLVIGACGIPIGWYYTANAALRSRLQRFVTATPLGRLRELMPNLYRGEHGMVLRSGDQYFDVEYCAQERTWQMVDTGNPTTPGPQVRQNEHYEWYLDDTPAIAPASHAAQETVFHEAVNRKFLDLGYRSKLTAQRQSASLERRAAFAAGRRDAQQSPLLPSDTARPSELLKLDFVDPSLTDPRLLGILSRRIEEAERAEATLRAAMSSRIVASEIRDAGGKFTALPQSAYVNTNGDGHTGFCLPLVRLMAVARHAGREGELVAKLERAVLAPKSSEALELRQQLAKLHSNEAASVAETNLGLRDIGSLSDAIRSGPTHATYIVSTCAHSLSVMVTPDKSVFYDPNFGLAEFSRIADAVAAFAAHLQRHDLPRLYRAFDSGGVWQFSVRRVHLKALAEVDVGGKTVMEVVRAAPG</sequence>
<dbReference type="OrthoDB" id="6637778at2"/>
<feature type="region of interest" description="Disordered" evidence="1">
    <location>
        <begin position="765"/>
        <end position="786"/>
    </location>
</feature>
<gene>
    <name evidence="3" type="ORF">NCTC13160_04678</name>
</gene>
<dbReference type="Pfam" id="PF20178">
    <property type="entry name" value="ToxA_N"/>
    <property type="match status" value="1"/>
</dbReference>
<organism evidence="3 4">
    <name type="scientific">Pandoraea pnomenusa</name>
    <dbReference type="NCBI Taxonomy" id="93220"/>
    <lineage>
        <taxon>Bacteria</taxon>
        <taxon>Pseudomonadati</taxon>
        <taxon>Pseudomonadota</taxon>
        <taxon>Betaproteobacteria</taxon>
        <taxon>Burkholderiales</taxon>
        <taxon>Burkholderiaceae</taxon>
        <taxon>Pandoraea</taxon>
    </lineage>
</organism>
<reference evidence="3 4" key="1">
    <citation type="submission" date="2018-06" db="EMBL/GenBank/DDBJ databases">
        <authorList>
            <consortium name="Pathogen Informatics"/>
            <person name="Doyle S."/>
        </authorList>
    </citation>
    <scope>NUCLEOTIDE SEQUENCE [LARGE SCALE GENOMIC DNA]</scope>
    <source>
        <strain evidence="3 4">NCTC13160</strain>
    </source>
</reference>
<evidence type="ECO:0000259" key="2">
    <source>
        <dbReference type="Pfam" id="PF20178"/>
    </source>
</evidence>
<accession>A0A378YZE5</accession>
<evidence type="ECO:0000256" key="1">
    <source>
        <dbReference type="SAM" id="MobiDB-lite"/>
    </source>
</evidence>